<name>A0ACB8Q4Z2_9AGAM</name>
<evidence type="ECO:0000313" key="1">
    <source>
        <dbReference type="EMBL" id="KAI0026643.1"/>
    </source>
</evidence>
<reference evidence="1" key="1">
    <citation type="submission" date="2021-02" db="EMBL/GenBank/DDBJ databases">
        <authorList>
            <consortium name="DOE Joint Genome Institute"/>
            <person name="Ahrendt S."/>
            <person name="Looney B.P."/>
            <person name="Miyauchi S."/>
            <person name="Morin E."/>
            <person name="Drula E."/>
            <person name="Courty P.E."/>
            <person name="Chicoki N."/>
            <person name="Fauchery L."/>
            <person name="Kohler A."/>
            <person name="Kuo A."/>
            <person name="Labutti K."/>
            <person name="Pangilinan J."/>
            <person name="Lipzen A."/>
            <person name="Riley R."/>
            <person name="Andreopoulos W."/>
            <person name="He G."/>
            <person name="Johnson J."/>
            <person name="Barry K.W."/>
            <person name="Grigoriev I.V."/>
            <person name="Nagy L."/>
            <person name="Hibbett D."/>
            <person name="Henrissat B."/>
            <person name="Matheny P.B."/>
            <person name="Labbe J."/>
            <person name="Martin F."/>
        </authorList>
    </citation>
    <scope>NUCLEOTIDE SEQUENCE</scope>
    <source>
        <strain evidence="1">EC-137</strain>
    </source>
</reference>
<dbReference type="Proteomes" id="UP000814128">
    <property type="component" value="Unassembled WGS sequence"/>
</dbReference>
<accession>A0ACB8Q4Z2</accession>
<keyword evidence="2" id="KW-1185">Reference proteome</keyword>
<gene>
    <name evidence="1" type="ORF">K488DRAFT_81317</name>
</gene>
<evidence type="ECO:0000313" key="2">
    <source>
        <dbReference type="Proteomes" id="UP000814128"/>
    </source>
</evidence>
<organism evidence="1 2">
    <name type="scientific">Vararia minispora EC-137</name>
    <dbReference type="NCBI Taxonomy" id="1314806"/>
    <lineage>
        <taxon>Eukaryota</taxon>
        <taxon>Fungi</taxon>
        <taxon>Dikarya</taxon>
        <taxon>Basidiomycota</taxon>
        <taxon>Agaricomycotina</taxon>
        <taxon>Agaricomycetes</taxon>
        <taxon>Russulales</taxon>
        <taxon>Lachnocladiaceae</taxon>
        <taxon>Vararia</taxon>
    </lineage>
</organism>
<proteinExistence type="predicted"/>
<comment type="caution">
    <text evidence="1">The sequence shown here is derived from an EMBL/GenBank/DDBJ whole genome shotgun (WGS) entry which is preliminary data.</text>
</comment>
<reference evidence="1" key="2">
    <citation type="journal article" date="2022" name="New Phytol.">
        <title>Evolutionary transition to the ectomycorrhizal habit in the genomes of a hyperdiverse lineage of mushroom-forming fungi.</title>
        <authorList>
            <person name="Looney B."/>
            <person name="Miyauchi S."/>
            <person name="Morin E."/>
            <person name="Drula E."/>
            <person name="Courty P.E."/>
            <person name="Kohler A."/>
            <person name="Kuo A."/>
            <person name="LaButti K."/>
            <person name="Pangilinan J."/>
            <person name="Lipzen A."/>
            <person name="Riley R."/>
            <person name="Andreopoulos W."/>
            <person name="He G."/>
            <person name="Johnson J."/>
            <person name="Nolan M."/>
            <person name="Tritt A."/>
            <person name="Barry K.W."/>
            <person name="Grigoriev I.V."/>
            <person name="Nagy L.G."/>
            <person name="Hibbett D."/>
            <person name="Henrissat B."/>
            <person name="Matheny P.B."/>
            <person name="Labbe J."/>
            <person name="Martin F.M."/>
        </authorList>
    </citation>
    <scope>NUCLEOTIDE SEQUENCE</scope>
    <source>
        <strain evidence="1">EC-137</strain>
    </source>
</reference>
<sequence length="822" mass="92358">MNVAHRIDRLELMLALSSQRIQRVDAASIWSILETVERAAKGVYHPRGADEEEELQALLFYHLGGGRLLDVAHWTHGLLASSTVRHCITLVVIAPLPARPTCTLVEANITAVFEPIREILERYLEPSRHPSVSTRPSKSRELPDTYCVHAELMFDEIAIERWPRYNEKTNRILGMCREHERVGGREFSNLEDLDQLTNDINCHDVHYAHEATVGAISLLTDNLYLYSARPILISGSCKQETAEEHTAVIQTTLDAANTQKHLTCTHIVCLSSDGEARRGKAFESPIYDLLSPLALMDTHVGDDDLMANKDTKHVVFKRFRDTLLRDKGVLVHSVFLMPAILRTHFRDAGMSSQHINSVLNVTDLQDVKNAYRLHRDLWSLGEADATKYDDLYIQTRNAIRLFSDLCFHAIYPFICLEHLSCAAHMLLALYAYNSAKADFLPTALYNVFLCVTKAKVDFPDSNTDRLEMQFGILHTMLTHHSGPRCLRIPPIQRDTRVIPGIDHISPRTWRGDLRVQTVMLATAWKHGHLMAEEKHSWLAAHLMSVSETPDISTLSPFGTLLMRGDLPEDSDDTPYDQRTELLDQEPGLGAVSESGNGLQQLEEAAEAALACFSDTKSTLFFKKLFFQGGEVNKSRLLAQHFRYEKTASSTDRLRHVQCQTRYGAPQGAGPEDSLKDSSDRPALAIGHPVATLLSCQDKLWLAVGEVNGIRRNGQHLKHIPISVICDQTVTISFQVVLLMLDPSQTDCWHSDSLLPIRTSVPGTLIRPLDPDVISPVPGRLISLASNLRLQVVPRHTQSIAMVKIHPQFPYRKLKGSFLRIFV</sequence>
<dbReference type="EMBL" id="MU274318">
    <property type="protein sequence ID" value="KAI0026643.1"/>
    <property type="molecule type" value="Genomic_DNA"/>
</dbReference>
<protein>
    <submittedName>
        <fullName evidence="1">Uncharacterized protein</fullName>
    </submittedName>
</protein>